<evidence type="ECO:0008006" key="5">
    <source>
        <dbReference type="Google" id="ProtNLM"/>
    </source>
</evidence>
<feature type="signal peptide" evidence="2">
    <location>
        <begin position="1"/>
        <end position="29"/>
    </location>
</feature>
<reference evidence="3 4" key="1">
    <citation type="submission" date="2023-04" db="EMBL/GenBank/DDBJ databases">
        <title>Streptomyces chengmaiensis sp. nov. isolated from the stem of mangrove plant in Hainan.</title>
        <authorList>
            <person name="Huang X."/>
            <person name="Zhou S."/>
            <person name="Chu X."/>
            <person name="Xie Y."/>
            <person name="Lin Y."/>
        </authorList>
    </citation>
    <scope>NUCLEOTIDE SEQUENCE [LARGE SCALE GENOMIC DNA]</scope>
    <source>
        <strain evidence="3 4">HNM0663</strain>
    </source>
</reference>
<organism evidence="3 4">
    <name type="scientific">Streptomyces chengmaiensis</name>
    <dbReference type="NCBI Taxonomy" id="3040919"/>
    <lineage>
        <taxon>Bacteria</taxon>
        <taxon>Bacillati</taxon>
        <taxon>Actinomycetota</taxon>
        <taxon>Actinomycetes</taxon>
        <taxon>Kitasatosporales</taxon>
        <taxon>Streptomycetaceae</taxon>
        <taxon>Streptomyces</taxon>
    </lineage>
</organism>
<evidence type="ECO:0000256" key="1">
    <source>
        <dbReference type="SAM" id="MobiDB-lite"/>
    </source>
</evidence>
<protein>
    <recommendedName>
        <fullName evidence="5">Mycolysin</fullName>
    </recommendedName>
</protein>
<accession>A0ABT6HPM5</accession>
<evidence type="ECO:0000256" key="2">
    <source>
        <dbReference type="SAM" id="SignalP"/>
    </source>
</evidence>
<evidence type="ECO:0000313" key="4">
    <source>
        <dbReference type="Proteomes" id="UP001223144"/>
    </source>
</evidence>
<comment type="caution">
    <text evidence="3">The sequence shown here is derived from an EMBL/GenBank/DDBJ whole genome shotgun (WGS) entry which is preliminary data.</text>
</comment>
<feature type="region of interest" description="Disordered" evidence="1">
    <location>
        <begin position="23"/>
        <end position="54"/>
    </location>
</feature>
<keyword evidence="2" id="KW-0732">Signal</keyword>
<sequence>MIPRIRRWAVVVGATAAFISTGLPSTATAQPGPVHPRPERPACTLNVPASPKSEDPASCVAVDLKLDKLPARGETAALRVSLRSQVKVAHAQLTVRVPDTLQLITEGSPLGVPRRVGPWLDAKGVVALDTNKRTLTLHVRATATGPAQIEANLTDADSPSPEREAHSSVLLTVGTNKPGESASRPGADITSLPGRSGERRSKPSSVSKKFEKVPPTAEGAGSVAQAAGDPICISGGFEFTNQAGTWLGGRNLTVKVWGRTTANAAQQVYASGLTDNNGAYNLCFTLPVDTMYLLYVEFRSESSLWRVVDNNGWAYSVSTPARYNVGANQNFGWTFPAAAQMRAWHAFDTVNLTYWWRSSATTCWTSNENPPCSKITVQWWAGNADGGYYNPGTTAATRYIRLRDNDPDSEHLVVHESAHALMHMLYNWWWPSANCNGHQIWIALSTTCAWTEGFANAVAGRVKGDNLFVWPGGSSVSMMNTAWFDSGQPNSSTNWHNGDAVEGRVAGTLIDLWSQVDGGQASTIDLMRTQGQWSFGEYFKDDRPVNGLSTAGTARNLAYAHTIDYRASLLNSGFENGTPGWTWTATPSGSVIGNWGTYPAHWGTKYAWLGGMGETSTQTLSQQITIPSNVNGATLGFYNRIGTFETEQVAYDTLKVQVIDGGTTTTLATLSNRDAVGSYVYRSYDLSNWRGRTVTVKLLASEDASLRTDFIVDDMTVITF</sequence>
<keyword evidence="4" id="KW-1185">Reference proteome</keyword>
<dbReference type="EMBL" id="JARWBG010000020">
    <property type="protein sequence ID" value="MDH2390674.1"/>
    <property type="molecule type" value="Genomic_DNA"/>
</dbReference>
<dbReference type="Proteomes" id="UP001223144">
    <property type="component" value="Unassembled WGS sequence"/>
</dbReference>
<feature type="region of interest" description="Disordered" evidence="1">
    <location>
        <begin position="174"/>
        <end position="222"/>
    </location>
</feature>
<proteinExistence type="predicted"/>
<name>A0ABT6HPM5_9ACTN</name>
<dbReference type="RefSeq" id="WP_279929293.1">
    <property type="nucleotide sequence ID" value="NZ_JARWBG010000020.1"/>
</dbReference>
<evidence type="ECO:0000313" key="3">
    <source>
        <dbReference type="EMBL" id="MDH2390674.1"/>
    </source>
</evidence>
<gene>
    <name evidence="3" type="ORF">QCN29_18145</name>
</gene>
<feature type="chain" id="PRO_5047491928" description="Mycolysin" evidence="2">
    <location>
        <begin position="30"/>
        <end position="720"/>
    </location>
</feature>